<evidence type="ECO:0000256" key="10">
    <source>
        <dbReference type="SAM" id="MobiDB-lite"/>
    </source>
</evidence>
<dbReference type="InterPro" id="IPR027417">
    <property type="entry name" value="P-loop_NTPase"/>
</dbReference>
<evidence type="ECO:0000259" key="11">
    <source>
        <dbReference type="PROSITE" id="PS00486"/>
    </source>
</evidence>
<dbReference type="Pfam" id="PF05192">
    <property type="entry name" value="MutS_III"/>
    <property type="match status" value="1"/>
</dbReference>
<feature type="region of interest" description="Disordered" evidence="10">
    <location>
        <begin position="952"/>
        <end position="971"/>
    </location>
</feature>
<dbReference type="EMBL" id="JAGPXC010000001">
    <property type="protein sequence ID" value="KAH6660511.1"/>
    <property type="molecule type" value="Genomic_DNA"/>
</dbReference>
<dbReference type="SMART" id="SM00533">
    <property type="entry name" value="MUTSd"/>
    <property type="match status" value="1"/>
</dbReference>
<dbReference type="Gene3D" id="1.10.1420.10">
    <property type="match status" value="2"/>
</dbReference>
<feature type="compositionally biased region" description="Polar residues" evidence="10">
    <location>
        <begin position="108"/>
        <end position="153"/>
    </location>
</feature>
<dbReference type="PANTHER" id="PTHR11361">
    <property type="entry name" value="DNA MISMATCH REPAIR PROTEIN MUTS FAMILY MEMBER"/>
    <property type="match status" value="1"/>
</dbReference>
<evidence type="ECO:0000313" key="13">
    <source>
        <dbReference type="Proteomes" id="UP000758603"/>
    </source>
</evidence>
<dbReference type="SUPFAM" id="SSF53150">
    <property type="entry name" value="DNA repair protein MutS, domain II"/>
    <property type="match status" value="1"/>
</dbReference>
<dbReference type="InterPro" id="IPR000432">
    <property type="entry name" value="DNA_mismatch_repair_MutS_C"/>
</dbReference>
<name>A0A9P9A2A9_9PEZI</name>
<dbReference type="Proteomes" id="UP000758603">
    <property type="component" value="Unassembled WGS sequence"/>
</dbReference>
<dbReference type="GO" id="GO:0030983">
    <property type="term" value="F:mismatched DNA binding"/>
    <property type="evidence" value="ECO:0007669"/>
    <property type="project" value="InterPro"/>
</dbReference>
<protein>
    <recommendedName>
        <fullName evidence="2 9">DNA mismatch repair protein MSH3</fullName>
    </recommendedName>
    <alternativeName>
        <fullName evidence="2 9">DNA mismatch repair protein MSH3</fullName>
    </alternativeName>
    <alternativeName>
        <fullName evidence="8">MutS protein homolog 3</fullName>
    </alternativeName>
</protein>
<dbReference type="Pfam" id="PF00488">
    <property type="entry name" value="MutS_V"/>
    <property type="match status" value="1"/>
</dbReference>
<evidence type="ECO:0000256" key="7">
    <source>
        <dbReference type="ARBA" id="ARBA00025902"/>
    </source>
</evidence>
<keyword evidence="3" id="KW-0547">Nucleotide-binding</keyword>
<evidence type="ECO:0000313" key="12">
    <source>
        <dbReference type="EMBL" id="KAH6660511.1"/>
    </source>
</evidence>
<comment type="subunit">
    <text evidence="7">Heterodimer consisting of MSH2-MSH3 (MutS beta). Forms a ternary complex with MutL alpha (MLH1-PMS1).</text>
</comment>
<dbReference type="InterPro" id="IPR036678">
    <property type="entry name" value="MutS_con_dom_sf"/>
</dbReference>
<keyword evidence="6" id="KW-0469">Meiosis</keyword>
<dbReference type="Gene3D" id="3.30.420.110">
    <property type="entry name" value="MutS, connector domain"/>
    <property type="match status" value="1"/>
</dbReference>
<dbReference type="FunFam" id="3.40.50.300:FF:000870">
    <property type="entry name" value="MutS protein homolog 4"/>
    <property type="match status" value="1"/>
</dbReference>
<dbReference type="AlphaFoldDB" id="A0A9P9A2A9"/>
<dbReference type="GO" id="GO:0140664">
    <property type="term" value="F:ATP-dependent DNA damage sensor activity"/>
    <property type="evidence" value="ECO:0007669"/>
    <property type="project" value="InterPro"/>
</dbReference>
<dbReference type="InterPro" id="IPR036187">
    <property type="entry name" value="DNA_mismatch_repair_MutS_sf"/>
</dbReference>
<dbReference type="GO" id="GO:0006298">
    <property type="term" value="P:mismatch repair"/>
    <property type="evidence" value="ECO:0007669"/>
    <property type="project" value="InterPro"/>
</dbReference>
<dbReference type="InterPro" id="IPR007860">
    <property type="entry name" value="DNA_mmatch_repair_MutS_con_dom"/>
</dbReference>
<evidence type="ECO:0000256" key="6">
    <source>
        <dbReference type="ARBA" id="ARBA00023254"/>
    </source>
</evidence>
<dbReference type="GO" id="GO:0005524">
    <property type="term" value="F:ATP binding"/>
    <property type="evidence" value="ECO:0007669"/>
    <property type="project" value="UniProtKB-KW"/>
</dbReference>
<dbReference type="Pfam" id="PF05188">
    <property type="entry name" value="MutS_II"/>
    <property type="match status" value="1"/>
</dbReference>
<dbReference type="SUPFAM" id="SSF48334">
    <property type="entry name" value="DNA repair protein MutS, domain III"/>
    <property type="match status" value="1"/>
</dbReference>
<accession>A0A9P9A2A9</accession>
<dbReference type="SUPFAM" id="SSF52540">
    <property type="entry name" value="P-loop containing nucleoside triphosphate hydrolases"/>
    <property type="match status" value="1"/>
</dbReference>
<organism evidence="12 13">
    <name type="scientific">Truncatella angustata</name>
    <dbReference type="NCBI Taxonomy" id="152316"/>
    <lineage>
        <taxon>Eukaryota</taxon>
        <taxon>Fungi</taxon>
        <taxon>Dikarya</taxon>
        <taxon>Ascomycota</taxon>
        <taxon>Pezizomycotina</taxon>
        <taxon>Sordariomycetes</taxon>
        <taxon>Xylariomycetidae</taxon>
        <taxon>Amphisphaeriales</taxon>
        <taxon>Sporocadaceae</taxon>
        <taxon>Truncatella</taxon>
    </lineage>
</organism>
<proteinExistence type="inferred from homology"/>
<dbReference type="InterPro" id="IPR007696">
    <property type="entry name" value="DNA_mismatch_repair_MutS_core"/>
</dbReference>
<gene>
    <name evidence="12" type="ORF">BKA67DRAFT_653683</name>
</gene>
<comment type="caution">
    <text evidence="12">The sequence shown here is derived from an EMBL/GenBank/DDBJ whole genome shotgun (WGS) entry which is preliminary data.</text>
</comment>
<dbReference type="OrthoDB" id="276261at2759"/>
<dbReference type="GeneID" id="70135305"/>
<evidence type="ECO:0000256" key="1">
    <source>
        <dbReference type="ARBA" id="ARBA00007094"/>
    </source>
</evidence>
<evidence type="ECO:0000256" key="4">
    <source>
        <dbReference type="ARBA" id="ARBA00022840"/>
    </source>
</evidence>
<sequence length="971" mass="108687">MNLEDHIGRQVQAQALYKLSITGLGTTQMHAFSFHPSAPPAVTAFNKAKPQWFYSNDTAASSSVSTLDGVEPGSLSSLCPPRRTDTSASTVLSPTSSGTPYPGASRIRPQSSASQRGSESRTRSQSVATSFFPSAQRGNASTASGRKSRTTTSVWGSEGHQVICAVSEARGVSPSVGLAFVNVTTNEAILSQICDSQFYVKTLHKIQMYDPSTILIVNTSFPPNPKSNLLAVIQEEFQGTSIEGLDRKYWSETVGLEFIHMFAFREELESIKVALQGNFYATCSFAAAIRYMELACHLTIMSNSLRIRYEPSENSMMIDVSTVHSLELIQNLQTAKSKYCLFGLLNETLTPMGTRMLRSNILQPSTQIEHTLNPRFDALDEITLKEDMFFEIRKGKSYHDYLIKHKTNATLALKEFTDVEKVLTKLVIVPQRVSIYESELAINHVLMIKSFIAAIPPLHQSLGSARSDLLQRIREVCRPELIQPIHDLIETTINDDVTYTNSPIDLRHQRTYAVKTGVHGMLDVARQTYKEGVDDVHEHVESINGEFEMTFEVKYDRNRKYYIRLRESELEGCETPHVLINQVRRSGWLECQTLGLVQLNNRITDSHNETVMLSDRVINKLLDGIRGHIANLFRICEGIALVDMLTAFGHTVTSRDYTRPEFGDTMALKAARHPISELMMQGRFVPNDIYANEDHRFQIITGCNMSGKSTYIRMVSLLQVMAQIGCFVPAEYAAFPIIHQVLVRMSTDDSIEANLSTFSTEMRDMAFILRNINGRSLVMIDELGRGTSTRDGLAIALAISEALIQSNSLVWFATHFHQLAKVLGSRPGVLNLHLDTDISNGDQGETPKMTMLYKISSGPVEAEHYGINLAKVIGFPDDILQIAENASKELKRQIELKKRDSQHQMLGHRRALILHLYETLRQMEGGDMDDVVLGVYLKNLQDEFTTRMDDIESGRGSQETHVEISGNGCRY</sequence>
<dbReference type="GO" id="GO:0005634">
    <property type="term" value="C:nucleus"/>
    <property type="evidence" value="ECO:0007669"/>
    <property type="project" value="TreeGrafter"/>
</dbReference>
<dbReference type="Gene3D" id="3.40.50.300">
    <property type="entry name" value="P-loop containing nucleotide triphosphate hydrolases"/>
    <property type="match status" value="1"/>
</dbReference>
<evidence type="ECO:0000256" key="3">
    <source>
        <dbReference type="ARBA" id="ARBA00022741"/>
    </source>
</evidence>
<dbReference type="SMART" id="SM00534">
    <property type="entry name" value="MUTSac"/>
    <property type="match status" value="1"/>
</dbReference>
<keyword evidence="5" id="KW-0238">DNA-binding</keyword>
<feature type="region of interest" description="Disordered" evidence="10">
    <location>
        <begin position="63"/>
        <end position="153"/>
    </location>
</feature>
<dbReference type="RefSeq" id="XP_045964642.1">
    <property type="nucleotide sequence ID" value="XM_046106414.1"/>
</dbReference>
<evidence type="ECO:0000256" key="2">
    <source>
        <dbReference type="ARBA" id="ARBA00022151"/>
    </source>
</evidence>
<comment type="similarity">
    <text evidence="1">Belongs to the DNA mismatch repair MutS family. MSH3 subfamily.</text>
</comment>
<keyword evidence="4" id="KW-0067">ATP-binding</keyword>
<evidence type="ECO:0000256" key="5">
    <source>
        <dbReference type="ARBA" id="ARBA00023125"/>
    </source>
</evidence>
<keyword evidence="13" id="KW-1185">Reference proteome</keyword>
<dbReference type="GO" id="GO:0007131">
    <property type="term" value="P:reciprocal meiotic recombination"/>
    <property type="evidence" value="ECO:0007669"/>
    <property type="project" value="TreeGrafter"/>
</dbReference>
<dbReference type="PROSITE" id="PS00486">
    <property type="entry name" value="DNA_MISMATCH_REPAIR_2"/>
    <property type="match status" value="1"/>
</dbReference>
<dbReference type="InterPro" id="IPR045076">
    <property type="entry name" value="MutS"/>
</dbReference>
<reference evidence="12" key="1">
    <citation type="journal article" date="2021" name="Nat. Commun.">
        <title>Genetic determinants of endophytism in the Arabidopsis root mycobiome.</title>
        <authorList>
            <person name="Mesny F."/>
            <person name="Miyauchi S."/>
            <person name="Thiergart T."/>
            <person name="Pickel B."/>
            <person name="Atanasova L."/>
            <person name="Karlsson M."/>
            <person name="Huettel B."/>
            <person name="Barry K.W."/>
            <person name="Haridas S."/>
            <person name="Chen C."/>
            <person name="Bauer D."/>
            <person name="Andreopoulos W."/>
            <person name="Pangilinan J."/>
            <person name="LaButti K."/>
            <person name="Riley R."/>
            <person name="Lipzen A."/>
            <person name="Clum A."/>
            <person name="Drula E."/>
            <person name="Henrissat B."/>
            <person name="Kohler A."/>
            <person name="Grigoriev I.V."/>
            <person name="Martin F.M."/>
            <person name="Hacquard S."/>
        </authorList>
    </citation>
    <scope>NUCLEOTIDE SEQUENCE</scope>
    <source>
        <strain evidence="12">MPI-SDFR-AT-0073</strain>
    </source>
</reference>
<feature type="domain" description="DNA mismatch repair proteins mutS family" evidence="11">
    <location>
        <begin position="776"/>
        <end position="792"/>
    </location>
</feature>
<feature type="compositionally biased region" description="Basic and acidic residues" evidence="10">
    <location>
        <begin position="952"/>
        <end position="962"/>
    </location>
</feature>
<evidence type="ECO:0000256" key="8">
    <source>
        <dbReference type="ARBA" id="ARBA00029792"/>
    </source>
</evidence>
<evidence type="ECO:0000256" key="9">
    <source>
        <dbReference type="ARBA" id="ARBA00073774"/>
    </source>
</evidence>
<dbReference type="PANTHER" id="PTHR11361:SF21">
    <property type="entry name" value="MUTS PROTEIN HOMOLOG 4"/>
    <property type="match status" value="1"/>
</dbReference>
<feature type="compositionally biased region" description="Polar residues" evidence="10">
    <location>
        <begin position="86"/>
        <end position="99"/>
    </location>
</feature>